<keyword evidence="5 6" id="KW-0949">S-adenosyl-L-methionine</keyword>
<dbReference type="NCBIfam" id="TIGR00027">
    <property type="entry name" value="mthyl_TIGR00027"/>
    <property type="match status" value="1"/>
</dbReference>
<dbReference type="RefSeq" id="WP_245915033.1">
    <property type="nucleotide sequence ID" value="NZ_JBIAKZ010000004.1"/>
</dbReference>
<dbReference type="Pfam" id="PF04072">
    <property type="entry name" value="LCM"/>
    <property type="match status" value="1"/>
</dbReference>
<proteinExistence type="inferred from homology"/>
<comment type="function">
    <text evidence="1 6">Exhibits S-adenosyl-L-methionine-dependent methyltransferase activity.</text>
</comment>
<dbReference type="GO" id="GO:0008168">
    <property type="term" value="F:methyltransferase activity"/>
    <property type="evidence" value="ECO:0007669"/>
    <property type="project" value="UniProtKB-UniRule"/>
</dbReference>
<comment type="similarity">
    <text evidence="2 6">Belongs to the UPF0677 family.</text>
</comment>
<keyword evidence="4 7" id="KW-0808">Transferase</keyword>
<organism evidence="7 8">
    <name type="scientific">Amycolatopsis sulphurea</name>
    <dbReference type="NCBI Taxonomy" id="76022"/>
    <lineage>
        <taxon>Bacteria</taxon>
        <taxon>Bacillati</taxon>
        <taxon>Actinomycetota</taxon>
        <taxon>Actinomycetes</taxon>
        <taxon>Pseudonocardiales</taxon>
        <taxon>Pseudonocardiaceae</taxon>
        <taxon>Amycolatopsis</taxon>
    </lineage>
</organism>
<dbReference type="InterPro" id="IPR007213">
    <property type="entry name" value="Ppm1/Ppm2/Tcmp"/>
</dbReference>
<evidence type="ECO:0000256" key="4">
    <source>
        <dbReference type="ARBA" id="ARBA00022679"/>
    </source>
</evidence>
<dbReference type="GO" id="GO:0032259">
    <property type="term" value="P:methylation"/>
    <property type="evidence" value="ECO:0007669"/>
    <property type="project" value="UniProtKB-KW"/>
</dbReference>
<name>A0A2A9FF64_9PSEU</name>
<dbReference type="PANTHER" id="PTHR43619">
    <property type="entry name" value="S-ADENOSYL-L-METHIONINE-DEPENDENT METHYLTRANSFERASE YKTD-RELATED"/>
    <property type="match status" value="1"/>
</dbReference>
<dbReference type="EMBL" id="PDJK01000002">
    <property type="protein sequence ID" value="PFG49573.1"/>
    <property type="molecule type" value="Genomic_DNA"/>
</dbReference>
<evidence type="ECO:0000313" key="7">
    <source>
        <dbReference type="EMBL" id="PFG49573.1"/>
    </source>
</evidence>
<evidence type="ECO:0000313" key="8">
    <source>
        <dbReference type="Proteomes" id="UP000243542"/>
    </source>
</evidence>
<dbReference type="SUPFAM" id="SSF53335">
    <property type="entry name" value="S-adenosyl-L-methionine-dependent methyltransferases"/>
    <property type="match status" value="1"/>
</dbReference>
<dbReference type="AlphaFoldDB" id="A0A2A9FF64"/>
<evidence type="ECO:0000256" key="1">
    <source>
        <dbReference type="ARBA" id="ARBA00003907"/>
    </source>
</evidence>
<dbReference type="InterPro" id="IPR029063">
    <property type="entry name" value="SAM-dependent_MTases_sf"/>
</dbReference>
<dbReference type="Proteomes" id="UP000243542">
    <property type="component" value="Unassembled WGS sequence"/>
</dbReference>
<protein>
    <recommendedName>
        <fullName evidence="6">S-adenosyl-L-methionine-dependent methyltransferase</fullName>
        <ecNumber evidence="6">2.1.1.-</ecNumber>
    </recommendedName>
</protein>
<evidence type="ECO:0000256" key="3">
    <source>
        <dbReference type="ARBA" id="ARBA00022603"/>
    </source>
</evidence>
<dbReference type="InterPro" id="IPR011610">
    <property type="entry name" value="SAM_mthyl_Trfase_ML2640-like"/>
</dbReference>
<dbReference type="Gene3D" id="3.40.50.150">
    <property type="entry name" value="Vaccinia Virus protein VP39"/>
    <property type="match status" value="1"/>
</dbReference>
<dbReference type="PANTHER" id="PTHR43619:SF2">
    <property type="entry name" value="S-ADENOSYL-L-METHIONINE-DEPENDENT METHYLTRANSFERASES SUPERFAMILY PROTEIN"/>
    <property type="match status" value="1"/>
</dbReference>
<keyword evidence="3 6" id="KW-0489">Methyltransferase</keyword>
<reference evidence="7 8" key="1">
    <citation type="submission" date="2017-10" db="EMBL/GenBank/DDBJ databases">
        <title>Sequencing the genomes of 1000 actinobacteria strains.</title>
        <authorList>
            <person name="Klenk H.-P."/>
        </authorList>
    </citation>
    <scope>NUCLEOTIDE SEQUENCE [LARGE SCALE GENOMIC DNA]</scope>
    <source>
        <strain evidence="7 8">DSM 46092</strain>
    </source>
</reference>
<keyword evidence="8" id="KW-1185">Reference proteome</keyword>
<gene>
    <name evidence="7" type="ORF">ATK36_4732</name>
</gene>
<dbReference type="EC" id="2.1.1.-" evidence="6"/>
<accession>A0A2A9FF64</accession>
<sequence length="289" mass="32267">MPVSPVGRTALMVAAARAIEGTRPDALACDRFAEAFVRADEFAAGWPVSWAEVPDGDADPLWGRLAHYFGLRTRVLDDFLLRAVRDGIRQIVLLGAGLDTRAFRLGWPPGCRFFELDRAEILVHKQWVLDGMAAQPVAERATIAVDLCDEWSKPLQKNGFDPTLRTAWLVEGLLLYLPGDAERRLFDAVHQLSAPGSVLGYEIKLTPERPVVQHSPIYRHARERIGLDLLGLFDYEPRPESAADLMDRGWAMQVRTPFHFTAKYGAGPRPLPSDALEANRWIFGRRSSG</sequence>
<comment type="caution">
    <text evidence="7">The sequence shown here is derived from an EMBL/GenBank/DDBJ whole genome shotgun (WGS) entry which is preliminary data.</text>
</comment>
<evidence type="ECO:0000256" key="5">
    <source>
        <dbReference type="ARBA" id="ARBA00022691"/>
    </source>
</evidence>
<evidence type="ECO:0000256" key="2">
    <source>
        <dbReference type="ARBA" id="ARBA00008138"/>
    </source>
</evidence>
<evidence type="ECO:0000256" key="6">
    <source>
        <dbReference type="RuleBase" id="RU362030"/>
    </source>
</evidence>